<dbReference type="PANTHER" id="PTHR44757">
    <property type="entry name" value="DIGUANYLATE CYCLASE DGCP"/>
    <property type="match status" value="1"/>
</dbReference>
<dbReference type="InterPro" id="IPR052155">
    <property type="entry name" value="Biofilm_reg_signaling"/>
</dbReference>
<dbReference type="Pfam" id="PF00563">
    <property type="entry name" value="EAL"/>
    <property type="match status" value="1"/>
</dbReference>
<protein>
    <submittedName>
        <fullName evidence="5">Diguanylate cyclase (GGDEF)-like protein</fullName>
    </submittedName>
</protein>
<dbReference type="CDD" id="cd01949">
    <property type="entry name" value="GGDEF"/>
    <property type="match status" value="1"/>
</dbReference>
<dbReference type="SMART" id="SM00267">
    <property type="entry name" value="GGDEF"/>
    <property type="match status" value="1"/>
</dbReference>
<dbReference type="AlphaFoldDB" id="A0A369BAX4"/>
<dbReference type="InterPro" id="IPR005330">
    <property type="entry name" value="MHYT_dom"/>
</dbReference>
<dbReference type="Pfam" id="PF00990">
    <property type="entry name" value="GGDEF"/>
    <property type="match status" value="1"/>
</dbReference>
<keyword evidence="1" id="KW-0472">Membrane</keyword>
<feature type="transmembrane region" description="Helical" evidence="1">
    <location>
        <begin position="20"/>
        <end position="41"/>
    </location>
</feature>
<evidence type="ECO:0000313" key="5">
    <source>
        <dbReference type="EMBL" id="RCX18689.1"/>
    </source>
</evidence>
<keyword evidence="1" id="KW-0812">Transmembrane</keyword>
<feature type="transmembrane region" description="Helical" evidence="1">
    <location>
        <begin position="222"/>
        <end position="248"/>
    </location>
</feature>
<dbReference type="InterPro" id="IPR043128">
    <property type="entry name" value="Rev_trsase/Diguanyl_cyclase"/>
</dbReference>
<accession>A0A369BAX4</accession>
<feature type="transmembrane region" description="Helical" evidence="1">
    <location>
        <begin position="86"/>
        <end position="107"/>
    </location>
</feature>
<keyword evidence="1" id="KW-1133">Transmembrane helix</keyword>
<dbReference type="NCBIfam" id="TIGR00254">
    <property type="entry name" value="GGDEF"/>
    <property type="match status" value="1"/>
</dbReference>
<evidence type="ECO:0000259" key="4">
    <source>
        <dbReference type="PROSITE" id="PS50924"/>
    </source>
</evidence>
<evidence type="ECO:0000313" key="6">
    <source>
        <dbReference type="Proteomes" id="UP000253090"/>
    </source>
</evidence>
<dbReference type="PROSITE" id="PS50924">
    <property type="entry name" value="MHYT"/>
    <property type="match status" value="1"/>
</dbReference>
<dbReference type="InterPro" id="IPR035919">
    <property type="entry name" value="EAL_sf"/>
</dbReference>
<dbReference type="SUPFAM" id="SSF141868">
    <property type="entry name" value="EAL domain-like"/>
    <property type="match status" value="1"/>
</dbReference>
<dbReference type="GO" id="GO:0016020">
    <property type="term" value="C:membrane"/>
    <property type="evidence" value="ECO:0007669"/>
    <property type="project" value="UniProtKB-UniRule"/>
</dbReference>
<feature type="domain" description="EAL" evidence="2">
    <location>
        <begin position="423"/>
        <end position="675"/>
    </location>
</feature>
<evidence type="ECO:0000259" key="3">
    <source>
        <dbReference type="PROSITE" id="PS50887"/>
    </source>
</evidence>
<organism evidence="5 6">
    <name type="scientific">Fontibacillus phaseoli</name>
    <dbReference type="NCBI Taxonomy" id="1416533"/>
    <lineage>
        <taxon>Bacteria</taxon>
        <taxon>Bacillati</taxon>
        <taxon>Bacillota</taxon>
        <taxon>Bacilli</taxon>
        <taxon>Bacillales</taxon>
        <taxon>Paenibacillaceae</taxon>
        <taxon>Fontibacillus</taxon>
    </lineage>
</organism>
<reference evidence="5 6" key="1">
    <citation type="submission" date="2018-07" db="EMBL/GenBank/DDBJ databases">
        <title>Genomic Encyclopedia of Type Strains, Phase III (KMG-III): the genomes of soil and plant-associated and newly described type strains.</title>
        <authorList>
            <person name="Whitman W."/>
        </authorList>
    </citation>
    <scope>NUCLEOTIDE SEQUENCE [LARGE SCALE GENOMIC DNA]</scope>
    <source>
        <strain evidence="5 6">CECT 8333</strain>
    </source>
</reference>
<dbReference type="PROSITE" id="PS50883">
    <property type="entry name" value="EAL"/>
    <property type="match status" value="1"/>
</dbReference>
<dbReference type="SMART" id="SM00052">
    <property type="entry name" value="EAL"/>
    <property type="match status" value="1"/>
</dbReference>
<gene>
    <name evidence="5" type="ORF">DFP94_106223</name>
</gene>
<keyword evidence="6" id="KW-1185">Reference proteome</keyword>
<feature type="domain" description="MHYT" evidence="4">
    <location>
        <begin position="18"/>
        <end position="210"/>
    </location>
</feature>
<name>A0A369BAX4_9BACL</name>
<dbReference type="InterPro" id="IPR000160">
    <property type="entry name" value="GGDEF_dom"/>
</dbReference>
<dbReference type="Proteomes" id="UP000253090">
    <property type="component" value="Unassembled WGS sequence"/>
</dbReference>
<dbReference type="Gene3D" id="3.20.20.450">
    <property type="entry name" value="EAL domain"/>
    <property type="match status" value="1"/>
</dbReference>
<dbReference type="Pfam" id="PF03707">
    <property type="entry name" value="MHYT"/>
    <property type="match status" value="2"/>
</dbReference>
<sequence length="677" mass="77004">MAVIMRAEVRTLYLEGSYNSYIIALSVFIAIVASYSALTITSRISRETGSARFYWILCGSFVMGTGIWATHFVGMLAFHLKLTVKYHIWLTFFSLIVSVFASLIAFYFTLRKKIDWRKFAIGGFAMGGGISAMHYVGMEAMMMPAHISYNPLYWVLSVCIALSASYAALLLLHRFRNHYGTSWLKWMSAGLMGLAICGMHYAGMKAARIVGHPDLVLHKDPIADYTLLLGVSIVIFSIFLVSWGALFFDRYYLEKMAYLDTITGLPNRNEMNRFFDIHNGDESIGVLFLDMDQFKTVNDTLGHHIGDLLIQQVGYRLSKFVHSGLEVFRMGGDEFLVTVAPCDPEQAKGLAEEILRSIKKVYSIQGNQLYITASIGISISSARETDRSVLLKFADTAMYRAKGAGKNQYCVYSEDMGFQELRKMELEKDLYLALDNEQFYLVYQPRWNVKENGLAGWEALIRWNHPRLGVISPYEFIPIAEETGLIVPITRWTLKQASLQCREWHSRGVKQPVSVNLSVRLFQTESLQEMVQSTLKEADLDPLWMELEITESMVLHDIHEIIAQVESIRSMGVKFAMDDFGTGYSSIGLLDRIPLDTLKLDRLFTNNLEIPTKRGIISAIIMMAENLELEIVAEGVENQEHVDFLMQLGCHVMQGYYYGRPMGIEEIEEWMKQRSIL</sequence>
<feature type="transmembrane region" description="Helical" evidence="1">
    <location>
        <begin position="53"/>
        <end position="80"/>
    </location>
</feature>
<evidence type="ECO:0000259" key="2">
    <source>
        <dbReference type="PROSITE" id="PS50883"/>
    </source>
</evidence>
<proteinExistence type="predicted"/>
<dbReference type="SUPFAM" id="SSF55073">
    <property type="entry name" value="Nucleotide cyclase"/>
    <property type="match status" value="1"/>
</dbReference>
<dbReference type="InterPro" id="IPR029787">
    <property type="entry name" value="Nucleotide_cyclase"/>
</dbReference>
<dbReference type="Gene3D" id="3.30.70.270">
    <property type="match status" value="1"/>
</dbReference>
<feature type="domain" description="GGDEF" evidence="3">
    <location>
        <begin position="282"/>
        <end position="414"/>
    </location>
</feature>
<feature type="transmembrane region" description="Helical" evidence="1">
    <location>
        <begin position="119"/>
        <end position="137"/>
    </location>
</feature>
<dbReference type="PANTHER" id="PTHR44757:SF2">
    <property type="entry name" value="BIOFILM ARCHITECTURE MAINTENANCE PROTEIN MBAA"/>
    <property type="match status" value="1"/>
</dbReference>
<dbReference type="PROSITE" id="PS50887">
    <property type="entry name" value="GGDEF"/>
    <property type="match status" value="1"/>
</dbReference>
<dbReference type="InterPro" id="IPR001633">
    <property type="entry name" value="EAL_dom"/>
</dbReference>
<feature type="transmembrane region" description="Helical" evidence="1">
    <location>
        <begin position="152"/>
        <end position="172"/>
    </location>
</feature>
<comment type="caution">
    <text evidence="5">The sequence shown here is derived from an EMBL/GenBank/DDBJ whole genome shotgun (WGS) entry which is preliminary data.</text>
</comment>
<feature type="transmembrane region" description="Helical" evidence="1">
    <location>
        <begin position="184"/>
        <end position="202"/>
    </location>
</feature>
<dbReference type="EMBL" id="QPJW01000006">
    <property type="protein sequence ID" value="RCX18689.1"/>
    <property type="molecule type" value="Genomic_DNA"/>
</dbReference>
<dbReference type="CDD" id="cd01948">
    <property type="entry name" value="EAL"/>
    <property type="match status" value="1"/>
</dbReference>
<evidence type="ECO:0000256" key="1">
    <source>
        <dbReference type="PROSITE-ProRule" id="PRU00244"/>
    </source>
</evidence>